<dbReference type="RefSeq" id="WP_044668110.1">
    <property type="nucleotide sequence ID" value="NZ_CEEZ01000004.1"/>
</dbReference>
<keyword evidence="4 7" id="KW-0808">Transferase</keyword>
<dbReference type="GO" id="GO:0005886">
    <property type="term" value="C:plasma membrane"/>
    <property type="evidence" value="ECO:0007669"/>
    <property type="project" value="UniProtKB-SubCell"/>
</dbReference>
<keyword evidence="5" id="KW-0777">Teichoic acid biosynthesis</keyword>
<evidence type="ECO:0000256" key="2">
    <source>
        <dbReference type="ARBA" id="ARBA00010488"/>
    </source>
</evidence>
<dbReference type="SUPFAM" id="SSF53756">
    <property type="entry name" value="UDP-Glycosyltransferase/glycogen phosphorylase"/>
    <property type="match status" value="1"/>
</dbReference>
<dbReference type="Pfam" id="PF04464">
    <property type="entry name" value="Glyphos_transf"/>
    <property type="match status" value="1"/>
</dbReference>
<reference evidence="7 8" key="1">
    <citation type="submission" date="2016-02" db="EMBL/GenBank/DDBJ databases">
        <authorList>
            <consortium name="Pathogen Informatics"/>
        </authorList>
    </citation>
    <scope>NUCLEOTIDE SEQUENCE [LARGE SCALE GENOMIC DNA]</scope>
    <source>
        <strain evidence="7 8">LSS59</strain>
    </source>
</reference>
<dbReference type="GO" id="GO:0047355">
    <property type="term" value="F:CDP-glycerol glycerophosphotransferase activity"/>
    <property type="evidence" value="ECO:0007669"/>
    <property type="project" value="UniProtKB-EC"/>
</dbReference>
<accession>A0A123THC1</accession>
<keyword evidence="3" id="KW-1003">Cell membrane</keyword>
<dbReference type="InterPro" id="IPR051612">
    <property type="entry name" value="Teichoic_Acid_Biosynth"/>
</dbReference>
<comment type="similarity">
    <text evidence="2">Belongs to the CDP-glycerol glycerophosphotransferase family.</text>
</comment>
<name>A0A123THC1_STRSU</name>
<dbReference type="Gene3D" id="3.40.50.12580">
    <property type="match status" value="1"/>
</dbReference>
<dbReference type="GO" id="GO:0019350">
    <property type="term" value="P:teichoic acid biosynthetic process"/>
    <property type="evidence" value="ECO:0007669"/>
    <property type="project" value="UniProtKB-KW"/>
</dbReference>
<evidence type="ECO:0000313" key="7">
    <source>
        <dbReference type="EMBL" id="CYU84721.1"/>
    </source>
</evidence>
<dbReference type="EMBL" id="FIHG01000003">
    <property type="protein sequence ID" value="CYU84721.1"/>
    <property type="molecule type" value="Genomic_DNA"/>
</dbReference>
<dbReference type="Proteomes" id="UP000073200">
    <property type="component" value="Unassembled WGS sequence"/>
</dbReference>
<keyword evidence="6" id="KW-0472">Membrane</keyword>
<dbReference type="PANTHER" id="PTHR37316:SF3">
    <property type="entry name" value="TEICHOIC ACID GLYCEROL-PHOSPHATE TRANSFERASE"/>
    <property type="match status" value="1"/>
</dbReference>
<gene>
    <name evidence="7" type="primary">tagF</name>
    <name evidence="7" type="ORF">ERS132421_00788</name>
</gene>
<dbReference type="InterPro" id="IPR043148">
    <property type="entry name" value="TagF_C"/>
</dbReference>
<dbReference type="InterPro" id="IPR043149">
    <property type="entry name" value="TagF_N"/>
</dbReference>
<comment type="subcellular location">
    <subcellularLocation>
        <location evidence="1">Cell membrane</location>
        <topology evidence="1">Peripheral membrane protein</topology>
    </subcellularLocation>
</comment>
<dbReference type="PANTHER" id="PTHR37316">
    <property type="entry name" value="TEICHOIC ACID GLYCEROL-PHOSPHATE PRIMASE"/>
    <property type="match status" value="1"/>
</dbReference>
<sequence length="405" mass="47693">MKKIAVYLKNGIINSFVLILNLFIRRDQSIILIGSWMGEKFADNSRFLFQYLHQEKQELLLKRVIWVTRNKNLKDELSEMGYEVYLCGSLKSFYWHLKSGVHILCNAIYVLQDGRFLPDIDTSLSFGAKRIQLWHGIAIKSVGAASNESQKLIKDKQSNNISWIKYFLSRGGWADYFLLSTSEKNKEDNYKISRCQIDNIFISSYPRTFSCLEVLPREKAVIEEISKFSTKLIYLPTFRNSYNNYKHPLTDPNIVEFIKRNDILWIEKQHSASNFASTDFLNLENVFCLDENFDVNVLYEHVDVVVSDYSSAVFDAIYREIPVLMYTPDLEEFKTGNVGLLFDLENYCNSFIVYDTEQLIDMINEVIKKRYFNEQRLDDYSKNMELFYDNRHSTYIEFWQVLTAL</sequence>
<protein>
    <submittedName>
        <fullName evidence="7">CDP-glycerol:poly(Glycerophosphate) glycerophosphotransferase</fullName>
        <ecNumber evidence="7">2.7.8.12</ecNumber>
    </submittedName>
</protein>
<dbReference type="InterPro" id="IPR007554">
    <property type="entry name" value="Glycerophosphate_synth"/>
</dbReference>
<evidence type="ECO:0000256" key="4">
    <source>
        <dbReference type="ARBA" id="ARBA00022679"/>
    </source>
</evidence>
<evidence type="ECO:0000256" key="3">
    <source>
        <dbReference type="ARBA" id="ARBA00022475"/>
    </source>
</evidence>
<organism evidence="7 8">
    <name type="scientific">Streptococcus suis</name>
    <dbReference type="NCBI Taxonomy" id="1307"/>
    <lineage>
        <taxon>Bacteria</taxon>
        <taxon>Bacillati</taxon>
        <taxon>Bacillota</taxon>
        <taxon>Bacilli</taxon>
        <taxon>Lactobacillales</taxon>
        <taxon>Streptococcaceae</taxon>
        <taxon>Streptococcus</taxon>
    </lineage>
</organism>
<evidence type="ECO:0000256" key="1">
    <source>
        <dbReference type="ARBA" id="ARBA00004202"/>
    </source>
</evidence>
<evidence type="ECO:0000313" key="8">
    <source>
        <dbReference type="Proteomes" id="UP000073200"/>
    </source>
</evidence>
<evidence type="ECO:0000256" key="6">
    <source>
        <dbReference type="ARBA" id="ARBA00023136"/>
    </source>
</evidence>
<dbReference type="Gene3D" id="3.40.50.11820">
    <property type="match status" value="1"/>
</dbReference>
<dbReference type="EC" id="2.7.8.12" evidence="7"/>
<proteinExistence type="inferred from homology"/>
<evidence type="ECO:0000256" key="5">
    <source>
        <dbReference type="ARBA" id="ARBA00022944"/>
    </source>
</evidence>
<dbReference type="AlphaFoldDB" id="A0A123THC1"/>